<evidence type="ECO:0000313" key="6">
    <source>
        <dbReference type="Proteomes" id="UP000236721"/>
    </source>
</evidence>
<protein>
    <submittedName>
        <fullName evidence="5">cAMP-binding domain of CRP or a regulatory subunit of cAMP-dependent protein kinases</fullName>
    </submittedName>
</protein>
<evidence type="ECO:0000313" key="5">
    <source>
        <dbReference type="EMBL" id="SEG36678.1"/>
    </source>
</evidence>
<dbReference type="SMART" id="SM00419">
    <property type="entry name" value="HTH_CRP"/>
    <property type="match status" value="1"/>
</dbReference>
<keyword evidence="5" id="KW-0418">Kinase</keyword>
<keyword evidence="3" id="KW-0804">Transcription</keyword>
<dbReference type="GO" id="GO:0006355">
    <property type="term" value="P:regulation of DNA-templated transcription"/>
    <property type="evidence" value="ECO:0007669"/>
    <property type="project" value="InterPro"/>
</dbReference>
<evidence type="ECO:0000256" key="1">
    <source>
        <dbReference type="ARBA" id="ARBA00023015"/>
    </source>
</evidence>
<dbReference type="SUPFAM" id="SSF46785">
    <property type="entry name" value="Winged helix' DNA-binding domain"/>
    <property type="match status" value="1"/>
</dbReference>
<gene>
    <name evidence="5" type="ORF">SAMN04488244_11219</name>
</gene>
<proteinExistence type="predicted"/>
<keyword evidence="6" id="KW-1185">Reference proteome</keyword>
<dbReference type="EMBL" id="FNVG01000012">
    <property type="protein sequence ID" value="SEG36678.1"/>
    <property type="molecule type" value="Genomic_DNA"/>
</dbReference>
<evidence type="ECO:0000256" key="2">
    <source>
        <dbReference type="ARBA" id="ARBA00023125"/>
    </source>
</evidence>
<organism evidence="5 6">
    <name type="scientific">Vibrio hangzhouensis</name>
    <dbReference type="NCBI Taxonomy" id="462991"/>
    <lineage>
        <taxon>Bacteria</taxon>
        <taxon>Pseudomonadati</taxon>
        <taxon>Pseudomonadota</taxon>
        <taxon>Gammaproteobacteria</taxon>
        <taxon>Vibrionales</taxon>
        <taxon>Vibrionaceae</taxon>
        <taxon>Vibrio</taxon>
    </lineage>
</organism>
<dbReference type="Gene3D" id="2.60.120.10">
    <property type="entry name" value="Jelly Rolls"/>
    <property type="match status" value="1"/>
</dbReference>
<dbReference type="AlphaFoldDB" id="A0A1H5ZJJ5"/>
<dbReference type="Pfam" id="PF13545">
    <property type="entry name" value="HTH_Crp_2"/>
    <property type="match status" value="1"/>
</dbReference>
<keyword evidence="1" id="KW-0805">Transcription regulation</keyword>
<name>A0A1H5ZJJ5_9VIBR</name>
<dbReference type="InterPro" id="IPR036390">
    <property type="entry name" value="WH_DNA-bd_sf"/>
</dbReference>
<dbReference type="GO" id="GO:0003677">
    <property type="term" value="F:DNA binding"/>
    <property type="evidence" value="ECO:0007669"/>
    <property type="project" value="UniProtKB-KW"/>
</dbReference>
<dbReference type="RefSeq" id="WP_103880781.1">
    <property type="nucleotide sequence ID" value="NZ_FNVG01000012.1"/>
</dbReference>
<dbReference type="InterPro" id="IPR018490">
    <property type="entry name" value="cNMP-bd_dom_sf"/>
</dbReference>
<sequence length="234" mass="27063">MNQTVSANQLRWTTNLSAELSDELISVAKRITTEKLCLDSTNLINRGINFVERGTLAICIQTPNLKTANCLLVGQDGWFGNYIEPSASLLPFIFVEIEPCTIIHFNNERLRSICSRNNEIYKWFYSLTFESREKWLQSQLINSANITERVVYQLIEILAHIKDKHFPIEISVSQQQLSDMTGIARQRVNEVLKDLERNHLVKLYRGKINIESPHLLGNYLNNIDLSIRDPRQFI</sequence>
<dbReference type="InterPro" id="IPR012318">
    <property type="entry name" value="HTH_CRP"/>
</dbReference>
<dbReference type="PROSITE" id="PS51063">
    <property type="entry name" value="HTH_CRP_2"/>
    <property type="match status" value="1"/>
</dbReference>
<dbReference type="GO" id="GO:0016301">
    <property type="term" value="F:kinase activity"/>
    <property type="evidence" value="ECO:0007669"/>
    <property type="project" value="UniProtKB-KW"/>
</dbReference>
<reference evidence="6" key="1">
    <citation type="submission" date="2016-10" db="EMBL/GenBank/DDBJ databases">
        <authorList>
            <person name="Varghese N."/>
            <person name="Submissions S."/>
        </authorList>
    </citation>
    <scope>NUCLEOTIDE SEQUENCE [LARGE SCALE GENOMIC DNA]</scope>
    <source>
        <strain evidence="6">CGMCC 1.7062</strain>
    </source>
</reference>
<dbReference type="Proteomes" id="UP000236721">
    <property type="component" value="Unassembled WGS sequence"/>
</dbReference>
<dbReference type="OrthoDB" id="6213632at2"/>
<feature type="domain" description="HTH crp-type" evidence="4">
    <location>
        <begin position="144"/>
        <end position="214"/>
    </location>
</feature>
<keyword evidence="2" id="KW-0238">DNA-binding</keyword>
<keyword evidence="5" id="KW-0808">Transferase</keyword>
<evidence type="ECO:0000256" key="3">
    <source>
        <dbReference type="ARBA" id="ARBA00023163"/>
    </source>
</evidence>
<evidence type="ECO:0000259" key="4">
    <source>
        <dbReference type="PROSITE" id="PS51063"/>
    </source>
</evidence>
<dbReference type="SUPFAM" id="SSF51206">
    <property type="entry name" value="cAMP-binding domain-like"/>
    <property type="match status" value="1"/>
</dbReference>
<accession>A0A1H5ZJJ5</accession>
<dbReference type="InterPro" id="IPR014710">
    <property type="entry name" value="RmlC-like_jellyroll"/>
</dbReference>